<sequence>MEKYICIHGHFYQPPRENAWLEVIEVQDSAHPYHDWNERITAECYAPNTASRILNEKAVIKNIINNYSRLSFNYGPTLLSWMQTSDPETYAAIIDADKESVKHFSGHGSAIAQVYNHMILPLANTRDKETQIIWGIRDFEYRFHRKPEGMWLAETAVDIESLELLAKHDIKFTILAPRQAKAIRKIKDVEWTSVDNSTLDTRRPYKCNLPSGKSIALFFYDGDIAQGVAFNGLLNDGKKFAHRLLDGFDQAPEEPQLVHVATDGETYGHHHKHGEMALAFCLDYIERHKHSHLTNYAEFLAKFPPTYEAEIHENSSWSCVHGIERWRNNCGCSGGTPDWHQQWRKPLRETLDWLRDELAKVYEAEASKILKDPWKAREDYIGVILRRTDDTILKFLKDHCIQDVEHNRVFRMMEVQRNAMLMYTSCGWFFDEISGIETTQIMQYACRAMQLVSQIVEVNLEKEFLQRMQAAPSNLPALENGAEVYRKFVLPSKTNLQRVGMHYAVASIFEEDPESFPVFNYTTHNDVFIRKEAGEQKLVLGITKVRSNVTRSEKKFAFAVIYMGQHNIIGNISIDMEEDKFASMQVRMIDAFEEARLGDIIGLMQTYFGPDKYTIWQLFQDEKRKVFNLITYQSMRDLENSLRRIYNRDYPLVMALANNDAPIPNAYRTTFEYILNADLTRSFESERINVRQVERIMNELVQWKLHIEDTGKVERLAGESVFKEVKRISAEGDNYKRIEKLNRLFPLLRKFDLKPNLYKSQNLYFEISVRNREHDGHSAEWIKQFNLLGENLSVKLE</sequence>
<reference evidence="4 5" key="1">
    <citation type="submission" date="2021-01" db="EMBL/GenBank/DDBJ databases">
        <title>Chryseolinea sp. Jin1 Genome sequencing and assembly.</title>
        <authorList>
            <person name="Kim I."/>
        </authorList>
    </citation>
    <scope>NUCLEOTIDE SEQUENCE [LARGE SCALE GENOMIC DNA]</scope>
    <source>
        <strain evidence="4 5">Jin1</strain>
    </source>
</reference>
<name>A0ABS1KW06_9BACT</name>
<dbReference type="InterPro" id="IPR004300">
    <property type="entry name" value="Glyco_hydro_57_N"/>
</dbReference>
<dbReference type="Gene3D" id="3.20.110.20">
    <property type="match status" value="1"/>
</dbReference>
<dbReference type="RefSeq" id="WP_202013011.1">
    <property type="nucleotide sequence ID" value="NZ_JAERRB010000007.1"/>
</dbReference>
<evidence type="ECO:0000313" key="5">
    <source>
        <dbReference type="Proteomes" id="UP000613030"/>
    </source>
</evidence>
<dbReference type="Proteomes" id="UP000613030">
    <property type="component" value="Unassembled WGS sequence"/>
</dbReference>
<proteinExistence type="inferred from homology"/>
<evidence type="ECO:0000313" key="4">
    <source>
        <dbReference type="EMBL" id="MBL0743658.1"/>
    </source>
</evidence>
<dbReference type="InterPro" id="IPR052046">
    <property type="entry name" value="GH57_Enzymes"/>
</dbReference>
<dbReference type="PANTHER" id="PTHR36306:SF3">
    <property type="entry name" value="GLYCOSIDE HYDROLASE FAMILY 57"/>
    <property type="match status" value="1"/>
</dbReference>
<dbReference type="Pfam" id="PF03065">
    <property type="entry name" value="Glyco_hydro_57"/>
    <property type="match status" value="1"/>
</dbReference>
<dbReference type="Pfam" id="PF12055">
    <property type="entry name" value="DUF3536"/>
    <property type="match status" value="1"/>
</dbReference>
<protein>
    <submittedName>
        <fullName evidence="4">DUF3536 domain-containing protein</fullName>
    </submittedName>
</protein>
<evidence type="ECO:0000256" key="2">
    <source>
        <dbReference type="ARBA" id="ARBA00023277"/>
    </source>
</evidence>
<gene>
    <name evidence="4" type="ORF">JI741_20660</name>
</gene>
<organism evidence="4 5">
    <name type="scientific">Chryseolinea lacunae</name>
    <dbReference type="NCBI Taxonomy" id="2801331"/>
    <lineage>
        <taxon>Bacteria</taxon>
        <taxon>Pseudomonadati</taxon>
        <taxon>Bacteroidota</taxon>
        <taxon>Cytophagia</taxon>
        <taxon>Cytophagales</taxon>
        <taxon>Fulvivirgaceae</taxon>
        <taxon>Chryseolinea</taxon>
    </lineage>
</organism>
<dbReference type="CDD" id="cd10797">
    <property type="entry name" value="GH57N_APU_like_1"/>
    <property type="match status" value="1"/>
</dbReference>
<comment type="caution">
    <text evidence="4">The sequence shown here is derived from an EMBL/GenBank/DDBJ whole genome shotgun (WGS) entry which is preliminary data.</text>
</comment>
<dbReference type="PANTHER" id="PTHR36306">
    <property type="entry name" value="ALPHA-AMYLASE-RELATED-RELATED"/>
    <property type="match status" value="1"/>
</dbReference>
<evidence type="ECO:0000259" key="3">
    <source>
        <dbReference type="Pfam" id="PF03065"/>
    </source>
</evidence>
<dbReference type="EMBL" id="JAERRB010000007">
    <property type="protein sequence ID" value="MBL0743658.1"/>
    <property type="molecule type" value="Genomic_DNA"/>
</dbReference>
<keyword evidence="5" id="KW-1185">Reference proteome</keyword>
<dbReference type="InterPro" id="IPR021923">
    <property type="entry name" value="DUF3536"/>
</dbReference>
<comment type="similarity">
    <text evidence="1">Belongs to the glycosyl hydrolase 57 family.</text>
</comment>
<dbReference type="SUPFAM" id="SSF88713">
    <property type="entry name" value="Glycoside hydrolase/deacetylase"/>
    <property type="match status" value="1"/>
</dbReference>
<evidence type="ECO:0000256" key="1">
    <source>
        <dbReference type="ARBA" id="ARBA00006821"/>
    </source>
</evidence>
<dbReference type="InterPro" id="IPR011330">
    <property type="entry name" value="Glyco_hydro/deAcase_b/a-brl"/>
</dbReference>
<accession>A0ABS1KW06</accession>
<keyword evidence="2" id="KW-0119">Carbohydrate metabolism</keyword>
<feature type="domain" description="Glycoside hydrolase family 57 N-terminal" evidence="3">
    <location>
        <begin position="17"/>
        <end position="308"/>
    </location>
</feature>